<name>A0A8S5RF99_9VIRU</name>
<proteinExistence type="predicted"/>
<protein>
    <submittedName>
        <fullName evidence="1">Uncharacterized protein</fullName>
    </submittedName>
</protein>
<organism evidence="1">
    <name type="scientific">virus sp. ctE0n6</name>
    <dbReference type="NCBI Taxonomy" id="2827985"/>
    <lineage>
        <taxon>Viruses</taxon>
    </lineage>
</organism>
<evidence type="ECO:0000313" key="1">
    <source>
        <dbReference type="EMBL" id="DAE30047.1"/>
    </source>
</evidence>
<sequence length="72" mass="9069">MEDLIKQDQLKEDRRRVNQFTVERMARQNKENLQERLKDLFAMYLDSDECRFMRFSQLEDLRKFYVYIKENL</sequence>
<reference evidence="1" key="1">
    <citation type="journal article" date="2021" name="Proc. Natl. Acad. Sci. U.S.A.">
        <title>A Catalog of Tens of Thousands of Viruses from Human Metagenomes Reveals Hidden Associations with Chronic Diseases.</title>
        <authorList>
            <person name="Tisza M.J."/>
            <person name="Buck C.B."/>
        </authorList>
    </citation>
    <scope>NUCLEOTIDE SEQUENCE</scope>
    <source>
        <strain evidence="1">CtE0n6</strain>
    </source>
</reference>
<accession>A0A8S5RF99</accession>
<dbReference type="EMBL" id="BK059101">
    <property type="protein sequence ID" value="DAE30047.1"/>
    <property type="molecule type" value="Genomic_DNA"/>
</dbReference>